<keyword evidence="2" id="KW-1185">Reference proteome</keyword>
<name>A0ABP7MZJ5_9GAMM</name>
<dbReference type="Proteomes" id="UP001501565">
    <property type="component" value="Unassembled WGS sequence"/>
</dbReference>
<gene>
    <name evidence="1" type="ORF">GCM10022277_31040</name>
</gene>
<organism evidence="1 2">
    <name type="scientific">Litoribacillus peritrichatus</name>
    <dbReference type="NCBI Taxonomy" id="718191"/>
    <lineage>
        <taxon>Bacteria</taxon>
        <taxon>Pseudomonadati</taxon>
        <taxon>Pseudomonadota</taxon>
        <taxon>Gammaproteobacteria</taxon>
        <taxon>Oceanospirillales</taxon>
        <taxon>Oceanospirillaceae</taxon>
        <taxon>Litoribacillus</taxon>
    </lineage>
</organism>
<dbReference type="RefSeq" id="WP_344799475.1">
    <property type="nucleotide sequence ID" value="NZ_BAABBN010000007.1"/>
</dbReference>
<sequence length="337" mass="38639">MVDIVQWSDIKEDYHKGSLLLGNGSSIAVDGCFNYPSLFEEAVRLGHLTENVQAVFGKFGVSDFELVLRRLWQAKLVNEALELPRGEVEEAYKAVRRALISTVRDTHVCYDDARDHLEPIYKFMQEFDFVISLNYDLIVYWAAQFGNRSLGRWFKDCFQPSTFRDDWEELLTPYGAVGATLYFYPHGNLVLRRHGFSSERKIQAGEDNNLLDAILEKWETDNLAPAFVCEGTEQNKRDAISSCNYFERVFYEVLPSLEETLVVYGWSFGDQDQHIIKQISKSKIKKMAVSIHGNDEVLAGSIERKLEPLGLDELLFFDSASDGCWNNPVQEENEEEA</sequence>
<protein>
    <submittedName>
        <fullName evidence="1">DUF4917 family protein</fullName>
    </submittedName>
</protein>
<dbReference type="EMBL" id="BAABBN010000007">
    <property type="protein sequence ID" value="GAA3931991.1"/>
    <property type="molecule type" value="Genomic_DNA"/>
</dbReference>
<accession>A0ABP7MZJ5</accession>
<comment type="caution">
    <text evidence="1">The sequence shown here is derived from an EMBL/GenBank/DDBJ whole genome shotgun (WGS) entry which is preliminary data.</text>
</comment>
<evidence type="ECO:0000313" key="2">
    <source>
        <dbReference type="Proteomes" id="UP001501565"/>
    </source>
</evidence>
<evidence type="ECO:0000313" key="1">
    <source>
        <dbReference type="EMBL" id="GAA3931991.1"/>
    </source>
</evidence>
<reference evidence="2" key="1">
    <citation type="journal article" date="2019" name="Int. J. Syst. Evol. Microbiol.">
        <title>The Global Catalogue of Microorganisms (GCM) 10K type strain sequencing project: providing services to taxonomists for standard genome sequencing and annotation.</title>
        <authorList>
            <consortium name="The Broad Institute Genomics Platform"/>
            <consortium name="The Broad Institute Genome Sequencing Center for Infectious Disease"/>
            <person name="Wu L."/>
            <person name="Ma J."/>
        </authorList>
    </citation>
    <scope>NUCLEOTIDE SEQUENCE [LARGE SCALE GENOMIC DNA]</scope>
    <source>
        <strain evidence="2">JCM 17551</strain>
    </source>
</reference>
<proteinExistence type="predicted"/>
<dbReference type="InterPro" id="IPR032581">
    <property type="entry name" value="DUF4917"/>
</dbReference>
<dbReference type="Pfam" id="PF16263">
    <property type="entry name" value="DUF4917"/>
    <property type="match status" value="1"/>
</dbReference>